<evidence type="ECO:0000313" key="4">
    <source>
        <dbReference type="EMBL" id="MBN9672434.1"/>
    </source>
</evidence>
<keyword evidence="1" id="KW-0812">Transmembrane</keyword>
<dbReference type="PANTHER" id="PTHR30273">
    <property type="entry name" value="PERIPLASMIC SIGNAL SENSOR AND SIGMA FACTOR ACTIVATOR FECR-RELATED"/>
    <property type="match status" value="1"/>
</dbReference>
<gene>
    <name evidence="4" type="ORF">JF539_18920</name>
</gene>
<keyword evidence="1" id="KW-0472">Membrane</keyword>
<dbReference type="Gene3D" id="2.60.120.1440">
    <property type="match status" value="1"/>
</dbReference>
<dbReference type="InterPro" id="IPR012373">
    <property type="entry name" value="Ferrdict_sens_TM"/>
</dbReference>
<proteinExistence type="predicted"/>
<dbReference type="GO" id="GO:0016989">
    <property type="term" value="F:sigma factor antagonist activity"/>
    <property type="evidence" value="ECO:0007669"/>
    <property type="project" value="TreeGrafter"/>
</dbReference>
<evidence type="ECO:0000313" key="5">
    <source>
        <dbReference type="Proteomes" id="UP000664096"/>
    </source>
</evidence>
<keyword evidence="1" id="KW-1133">Transmembrane helix</keyword>
<dbReference type="InterPro" id="IPR006860">
    <property type="entry name" value="FecR"/>
</dbReference>
<sequence length="327" mass="36206">MTGENAYRHGDPVVDEALDWYLRLSDGVCDHELREFETWRDRKPEHKRAYLFIERMNGLGSLERASRATAEKIRNDDLPVRAHYLSRSGWKAWAGRAAALAAVLLISAYVFPNLRLYLQSDHMTGAGEQETVTLEDGSVVTLNTRSAIAIDFDEDRRQIQLLAGEVFFDVAHDQRRPFIVNSGFGKTKVLGTQFSVFHKDTEDEVVLKTGSLEVASQTGSAERSVLKSGEGLTVSKKDIGDVRQVDVEQALSWLKGRVEFRDTSYGAALASLERYYGGLIVNVSFDLETARVSGTFAISDPETAIRTLTVAAGGSTRQFPGGLLILN</sequence>
<name>A0A939J652_9HYPH</name>
<comment type="caution">
    <text evidence="4">The sequence shown here is derived from an EMBL/GenBank/DDBJ whole genome shotgun (WGS) entry which is preliminary data.</text>
</comment>
<accession>A0A939J652</accession>
<reference evidence="4" key="1">
    <citation type="submission" date="2020-12" db="EMBL/GenBank/DDBJ databases">
        <title>Oil enriched cultivation method for isolating marine PHA-producing bacteria.</title>
        <authorList>
            <person name="Zheng W."/>
            <person name="Yu S."/>
            <person name="Huang Y."/>
        </authorList>
    </citation>
    <scope>NUCLEOTIDE SEQUENCE</scope>
    <source>
        <strain evidence="4">SY-2-12</strain>
    </source>
</reference>
<dbReference type="Pfam" id="PF04773">
    <property type="entry name" value="FecR"/>
    <property type="match status" value="1"/>
</dbReference>
<dbReference type="Pfam" id="PF16220">
    <property type="entry name" value="DUF4880"/>
    <property type="match status" value="1"/>
</dbReference>
<dbReference type="Proteomes" id="UP000664096">
    <property type="component" value="Unassembled WGS sequence"/>
</dbReference>
<dbReference type="AlphaFoldDB" id="A0A939J652"/>
<evidence type="ECO:0000256" key="1">
    <source>
        <dbReference type="SAM" id="Phobius"/>
    </source>
</evidence>
<feature type="transmembrane region" description="Helical" evidence="1">
    <location>
        <begin position="93"/>
        <end position="111"/>
    </location>
</feature>
<organism evidence="4 5">
    <name type="scientific">Roseibium aggregatum</name>
    <dbReference type="NCBI Taxonomy" id="187304"/>
    <lineage>
        <taxon>Bacteria</taxon>
        <taxon>Pseudomonadati</taxon>
        <taxon>Pseudomonadota</taxon>
        <taxon>Alphaproteobacteria</taxon>
        <taxon>Hyphomicrobiales</taxon>
        <taxon>Stappiaceae</taxon>
        <taxon>Roseibium</taxon>
    </lineage>
</organism>
<dbReference type="PANTHER" id="PTHR30273:SF2">
    <property type="entry name" value="PROTEIN FECR"/>
    <property type="match status" value="1"/>
</dbReference>
<feature type="domain" description="FecR N-terminal" evidence="3">
    <location>
        <begin position="15"/>
        <end position="55"/>
    </location>
</feature>
<feature type="domain" description="FecR protein" evidence="2">
    <location>
        <begin position="122"/>
        <end position="211"/>
    </location>
</feature>
<dbReference type="EMBL" id="JAEKJZ010000004">
    <property type="protein sequence ID" value="MBN9672434.1"/>
    <property type="molecule type" value="Genomic_DNA"/>
</dbReference>
<evidence type="ECO:0000259" key="3">
    <source>
        <dbReference type="Pfam" id="PF16220"/>
    </source>
</evidence>
<dbReference type="RefSeq" id="WP_207142275.1">
    <property type="nucleotide sequence ID" value="NZ_JAEKJZ010000004.1"/>
</dbReference>
<dbReference type="PIRSF" id="PIRSF018266">
    <property type="entry name" value="FecR"/>
    <property type="match status" value="1"/>
</dbReference>
<dbReference type="InterPro" id="IPR032623">
    <property type="entry name" value="FecR_N"/>
</dbReference>
<evidence type="ECO:0000259" key="2">
    <source>
        <dbReference type="Pfam" id="PF04773"/>
    </source>
</evidence>
<protein>
    <submittedName>
        <fullName evidence="4">FecR domain-containing protein</fullName>
    </submittedName>
</protein>